<feature type="transmembrane region" description="Helical" evidence="7">
    <location>
        <begin position="102"/>
        <end position="123"/>
    </location>
</feature>
<dbReference type="PANTHER" id="PTHR23517">
    <property type="entry name" value="RESISTANCE PROTEIN MDTM, PUTATIVE-RELATED-RELATED"/>
    <property type="match status" value="1"/>
</dbReference>
<comment type="subcellular location">
    <subcellularLocation>
        <location evidence="1">Cell membrane</location>
        <topology evidence="1">Multi-pass membrane protein</topology>
    </subcellularLocation>
</comment>
<dbReference type="CDD" id="cd17329">
    <property type="entry name" value="MFS_MdtH_MDR_like"/>
    <property type="match status" value="1"/>
</dbReference>
<dbReference type="SUPFAM" id="SSF103473">
    <property type="entry name" value="MFS general substrate transporter"/>
    <property type="match status" value="1"/>
</dbReference>
<feature type="transmembrane region" description="Helical" evidence="7">
    <location>
        <begin position="207"/>
        <end position="227"/>
    </location>
</feature>
<feature type="transmembrane region" description="Helical" evidence="7">
    <location>
        <begin position="45"/>
        <end position="66"/>
    </location>
</feature>
<evidence type="ECO:0000256" key="3">
    <source>
        <dbReference type="ARBA" id="ARBA00022475"/>
    </source>
</evidence>
<gene>
    <name evidence="9" type="ORF">FD35_GL001118</name>
</gene>
<name>A0A0R1RKQ2_9LACO</name>
<organism evidence="9 10">
    <name type="scientific">Furfurilactobacillus rossiae DSM 15814</name>
    <dbReference type="NCBI Taxonomy" id="1114972"/>
    <lineage>
        <taxon>Bacteria</taxon>
        <taxon>Bacillati</taxon>
        <taxon>Bacillota</taxon>
        <taxon>Bacilli</taxon>
        <taxon>Lactobacillales</taxon>
        <taxon>Lactobacillaceae</taxon>
        <taxon>Furfurilactobacillus</taxon>
    </lineage>
</organism>
<keyword evidence="4 7" id="KW-0812">Transmembrane</keyword>
<evidence type="ECO:0000313" key="10">
    <source>
        <dbReference type="Proteomes" id="UP000051999"/>
    </source>
</evidence>
<evidence type="ECO:0000256" key="6">
    <source>
        <dbReference type="ARBA" id="ARBA00023136"/>
    </source>
</evidence>
<feature type="transmembrane region" description="Helical" evidence="7">
    <location>
        <begin position="164"/>
        <end position="186"/>
    </location>
</feature>
<dbReference type="PROSITE" id="PS50850">
    <property type="entry name" value="MFS"/>
    <property type="match status" value="1"/>
</dbReference>
<dbReference type="GO" id="GO:0005886">
    <property type="term" value="C:plasma membrane"/>
    <property type="evidence" value="ECO:0007669"/>
    <property type="project" value="UniProtKB-SubCell"/>
</dbReference>
<dbReference type="PATRIC" id="fig|1114972.6.peg.1132"/>
<dbReference type="Gene3D" id="1.20.1250.20">
    <property type="entry name" value="MFS general substrate transporter like domains"/>
    <property type="match status" value="2"/>
</dbReference>
<evidence type="ECO:0000256" key="2">
    <source>
        <dbReference type="ARBA" id="ARBA00022448"/>
    </source>
</evidence>
<reference evidence="9 10" key="1">
    <citation type="journal article" date="2015" name="Genome Announc.">
        <title>Expanding the biotechnology potential of lactobacilli through comparative genomics of 213 strains and associated genera.</title>
        <authorList>
            <person name="Sun Z."/>
            <person name="Harris H.M."/>
            <person name="McCann A."/>
            <person name="Guo C."/>
            <person name="Argimon S."/>
            <person name="Zhang W."/>
            <person name="Yang X."/>
            <person name="Jeffery I.B."/>
            <person name="Cooney J.C."/>
            <person name="Kagawa T.F."/>
            <person name="Liu W."/>
            <person name="Song Y."/>
            <person name="Salvetti E."/>
            <person name="Wrobel A."/>
            <person name="Rasinkangas P."/>
            <person name="Parkhill J."/>
            <person name="Rea M.C."/>
            <person name="O'Sullivan O."/>
            <person name="Ritari J."/>
            <person name="Douillard F.P."/>
            <person name="Paul Ross R."/>
            <person name="Yang R."/>
            <person name="Briner A.E."/>
            <person name="Felis G.E."/>
            <person name="de Vos W.M."/>
            <person name="Barrangou R."/>
            <person name="Klaenhammer T.R."/>
            <person name="Caufield P.W."/>
            <person name="Cui Y."/>
            <person name="Zhang H."/>
            <person name="O'Toole P.W."/>
        </authorList>
    </citation>
    <scope>NUCLEOTIDE SEQUENCE [LARGE SCALE GENOMIC DNA]</scope>
    <source>
        <strain evidence="9 10">DSM 15814</strain>
    </source>
</reference>
<accession>A0A0R1RKQ2</accession>
<dbReference type="InterPro" id="IPR036259">
    <property type="entry name" value="MFS_trans_sf"/>
</dbReference>
<dbReference type="eggNOG" id="COG3104">
    <property type="taxonomic scope" value="Bacteria"/>
</dbReference>
<dbReference type="PANTHER" id="PTHR23517:SF10">
    <property type="entry name" value="MAJOR FACILITATOR SUPERFAMILY (MFS) PROFILE DOMAIN-CONTAINING PROTEIN"/>
    <property type="match status" value="1"/>
</dbReference>
<feature type="transmembrane region" description="Helical" evidence="7">
    <location>
        <begin position="12"/>
        <end position="33"/>
    </location>
</feature>
<evidence type="ECO:0000256" key="5">
    <source>
        <dbReference type="ARBA" id="ARBA00022989"/>
    </source>
</evidence>
<feature type="transmembrane region" description="Helical" evidence="7">
    <location>
        <begin position="366"/>
        <end position="386"/>
    </location>
</feature>
<dbReference type="RefSeq" id="WP_017262416.1">
    <property type="nucleotide sequence ID" value="NZ_AUAW01000004.1"/>
</dbReference>
<protein>
    <submittedName>
        <fullName evidence="9">Major facilitator superfamily permease</fullName>
    </submittedName>
</protein>
<comment type="caution">
    <text evidence="9">The sequence shown here is derived from an EMBL/GenBank/DDBJ whole genome shotgun (WGS) entry which is preliminary data.</text>
</comment>
<dbReference type="InterPro" id="IPR011701">
    <property type="entry name" value="MFS"/>
</dbReference>
<evidence type="ECO:0000256" key="1">
    <source>
        <dbReference type="ARBA" id="ARBA00004651"/>
    </source>
</evidence>
<keyword evidence="6 7" id="KW-0472">Membrane</keyword>
<keyword evidence="10" id="KW-1185">Reference proteome</keyword>
<proteinExistence type="predicted"/>
<keyword evidence="5 7" id="KW-1133">Transmembrane helix</keyword>
<dbReference type="InterPro" id="IPR020846">
    <property type="entry name" value="MFS_dom"/>
</dbReference>
<feature type="transmembrane region" description="Helical" evidence="7">
    <location>
        <begin position="78"/>
        <end position="96"/>
    </location>
</feature>
<dbReference type="STRING" id="1114972.FD35_GL001118"/>
<dbReference type="Proteomes" id="UP000051999">
    <property type="component" value="Unassembled WGS sequence"/>
</dbReference>
<evidence type="ECO:0000256" key="7">
    <source>
        <dbReference type="SAM" id="Phobius"/>
    </source>
</evidence>
<feature type="transmembrane region" description="Helical" evidence="7">
    <location>
        <begin position="247"/>
        <end position="270"/>
    </location>
</feature>
<feature type="domain" description="Major facilitator superfamily (MFS) profile" evidence="8">
    <location>
        <begin position="11"/>
        <end position="390"/>
    </location>
</feature>
<feature type="transmembrane region" description="Helical" evidence="7">
    <location>
        <begin position="135"/>
        <end position="158"/>
    </location>
</feature>
<evidence type="ECO:0000256" key="4">
    <source>
        <dbReference type="ARBA" id="ARBA00022692"/>
    </source>
</evidence>
<dbReference type="EMBL" id="AZFF01000002">
    <property type="protein sequence ID" value="KRL56825.1"/>
    <property type="molecule type" value="Genomic_DNA"/>
</dbReference>
<dbReference type="OrthoDB" id="3268460at2"/>
<dbReference type="GO" id="GO:0022857">
    <property type="term" value="F:transmembrane transporter activity"/>
    <property type="evidence" value="ECO:0007669"/>
    <property type="project" value="InterPro"/>
</dbReference>
<evidence type="ECO:0000313" key="9">
    <source>
        <dbReference type="EMBL" id="KRL56825.1"/>
    </source>
</evidence>
<dbReference type="AlphaFoldDB" id="A0A0R1RKQ2"/>
<keyword evidence="3" id="KW-1003">Cell membrane</keyword>
<dbReference type="InterPro" id="IPR050171">
    <property type="entry name" value="MFS_Transporters"/>
</dbReference>
<evidence type="ECO:0000259" key="8">
    <source>
        <dbReference type="PROSITE" id="PS50850"/>
    </source>
</evidence>
<dbReference type="Pfam" id="PF07690">
    <property type="entry name" value="MFS_1"/>
    <property type="match status" value="1"/>
</dbReference>
<sequence length="397" mass="44291">MQQQVTGKEIKLPWLLVAGLLNNMGQSFIWPLTTIYIHDALHESLTVVGLVLLFNSTANIIGAYLGGWLFDRVDAYKLTLIATVYEFIATAFLIFWHGWPAFPIGLVFMGFGSGLLITLINSLGTTIKSRDGRYVFNMIYFMQNLGVVFGTMMVGFVYEHGVQYLFIITAVMYVAYFFIAMTQFNVDSVRSHATHAKQTKSKVKLPKPNLVIIWTFFATLIVIWIMYEQWTSNMAVYMTDQGIPLTKYSLLWTINAGLILVFQMGVNFLGDRIRNPYYQIIPGIAAVAISFVILLFVKQYIGFVLAIAVLTLGEATAFPAIPAIVNQLTPLDVKGKYQGAVNASAAAGRAIGPLLGGVLIDATSYKFLFGFAAVAIALTWIMVIVIRRLMYHRTTQY</sequence>
<keyword evidence="2" id="KW-0813">Transport</keyword>